<organism evidence="1 2">
    <name type="scientific">Chromobacterium vaccinii</name>
    <dbReference type="NCBI Taxonomy" id="1108595"/>
    <lineage>
        <taxon>Bacteria</taxon>
        <taxon>Pseudomonadati</taxon>
        <taxon>Pseudomonadota</taxon>
        <taxon>Betaproteobacteria</taxon>
        <taxon>Neisseriales</taxon>
        <taxon>Chromobacteriaceae</taxon>
        <taxon>Chromobacterium</taxon>
    </lineage>
</organism>
<evidence type="ECO:0000313" key="1">
    <source>
        <dbReference type="EMBL" id="MEO2219423.1"/>
    </source>
</evidence>
<dbReference type="EMBL" id="JBDOJC010000001">
    <property type="protein sequence ID" value="MEO2219423.1"/>
    <property type="molecule type" value="Genomic_DNA"/>
</dbReference>
<name>A0ABV0FK67_9NEIS</name>
<dbReference type="RefSeq" id="WP_347371947.1">
    <property type="nucleotide sequence ID" value="NZ_JBDOJC010000001.1"/>
</dbReference>
<evidence type="ECO:0000313" key="2">
    <source>
        <dbReference type="Proteomes" id="UP001455709"/>
    </source>
</evidence>
<accession>A0ABV0FK67</accession>
<evidence type="ECO:0008006" key="3">
    <source>
        <dbReference type="Google" id="ProtNLM"/>
    </source>
</evidence>
<gene>
    <name evidence="1" type="ORF">ABGV49_20415</name>
</gene>
<reference evidence="1 2" key="1">
    <citation type="submission" date="2024-05" db="EMBL/GenBank/DDBJ databases">
        <authorList>
            <person name="De Oliveira J.P."/>
            <person name="Noriler S.A."/>
            <person name="De Oliveira A.G."/>
            <person name="Sipoli D.S."/>
        </authorList>
    </citation>
    <scope>NUCLEOTIDE SEQUENCE [LARGE SCALE GENOMIC DNA]</scope>
    <source>
        <strain evidence="1 2">LABIM189</strain>
    </source>
</reference>
<comment type="caution">
    <text evidence="1">The sequence shown here is derived from an EMBL/GenBank/DDBJ whole genome shotgun (WGS) entry which is preliminary data.</text>
</comment>
<dbReference type="Proteomes" id="UP001455709">
    <property type="component" value="Unassembled WGS sequence"/>
</dbReference>
<proteinExistence type="predicted"/>
<protein>
    <recommendedName>
        <fullName evidence="3">Secreted protein</fullName>
    </recommendedName>
</protein>
<sequence length="118" mass="13413">MILAILALLLIGMRWGGGSAWRFLFGATGFFIQGGRRPCGWRLLSPRHHSDKAEFSLSYCVQIVRVEFAKNENDGDSKGISGHVRAHISIQYKSVHLHGWFFYLFFANDHAIIFQSDN</sequence>
<keyword evidence="2" id="KW-1185">Reference proteome</keyword>